<accession>B0RJD2</accession>
<evidence type="ECO:0000313" key="2">
    <source>
        <dbReference type="Proteomes" id="UP000001318"/>
    </source>
</evidence>
<protein>
    <submittedName>
        <fullName evidence="1">Uncharacterized protein</fullName>
    </submittedName>
</protein>
<dbReference type="RefSeq" id="WP_012300388.1">
    <property type="nucleotide sequence ID" value="NC_010408.1"/>
</dbReference>
<keyword evidence="2" id="KW-1185">Reference proteome</keyword>
<dbReference type="AlphaFoldDB" id="B0RJD2"/>
<gene>
    <name evidence="1" type="ordered locus">pCSL0079</name>
</gene>
<dbReference type="OrthoDB" id="5243870at2"/>
<dbReference type="InterPro" id="IPR027417">
    <property type="entry name" value="P-loop_NTPase"/>
</dbReference>
<proteinExistence type="predicted"/>
<dbReference type="EMBL" id="AM849036">
    <property type="protein sequence ID" value="CAQ03322.1"/>
    <property type="molecule type" value="Genomic_DNA"/>
</dbReference>
<geneLocation type="plasmid" evidence="1 2">
    <name>pCSL1</name>
</geneLocation>
<organism evidence="1 2">
    <name type="scientific">Clavibacter sepedonicus</name>
    <name type="common">Clavibacter michiganensis subsp. sepedonicus</name>
    <dbReference type="NCBI Taxonomy" id="31964"/>
    <lineage>
        <taxon>Bacteria</taxon>
        <taxon>Bacillati</taxon>
        <taxon>Actinomycetota</taxon>
        <taxon>Actinomycetes</taxon>
        <taxon>Micrococcales</taxon>
        <taxon>Microbacteriaceae</taxon>
        <taxon>Clavibacter</taxon>
    </lineage>
</organism>
<keyword evidence="1" id="KW-0614">Plasmid</keyword>
<reference evidence="1 2" key="1">
    <citation type="journal article" date="2008" name="J. Bacteriol.">
        <title>Genome of the actinomycete plant pathogen Clavibacter michiganensis subsp. sepedonicus suggests recent niche adaptation.</title>
        <authorList>
            <person name="Bentley S.D."/>
            <person name="Corton C."/>
            <person name="Brown S.E."/>
            <person name="Barron A."/>
            <person name="Clark L."/>
            <person name="Doggett J."/>
            <person name="Harris B."/>
            <person name="Ormond D."/>
            <person name="Quail M.A."/>
            <person name="May G."/>
            <person name="Francis D."/>
            <person name="Knudson D."/>
            <person name="Parkhill J."/>
            <person name="Ishimaru C.A."/>
        </authorList>
    </citation>
    <scope>NUCLEOTIDE SEQUENCE [LARGE SCALE GENOMIC DNA]</scope>
    <source>
        <strain evidence="2">ATCC 33113 / DSM 20744 / JCM 9667 / LMG 2889 / ICMP 2535 / C-1</strain>
    </source>
</reference>
<dbReference type="KEGG" id="cms:pCSL0079"/>
<sequence>MTVIAFTSFAGSPGVTTATFAAAVYWPRPVIVFEAETHNVTSAMAGFFRSNLRPEVGGLDKVAVAFSRGLLTWQDLIYPACGLAIAVHELPEIPQTPIPAIPAQHRMWVVPGFFQLGIVDGVQGLWARFPSLFRSLSEAGFDVLIDLGRIDPEDIRLPILDGADQVLTIASSTMVDLNRMYRRLQLPDLADRLDGVGRAEKYRLLLTDAPAEPIPASSFDKNVMPVLAVLPFDPDGAAVFSLGRPDPKPQRNSYRQAIRRAVTAIDEHSTSDLDRKAV</sequence>
<evidence type="ECO:0000313" key="1">
    <source>
        <dbReference type="EMBL" id="CAQ03322.1"/>
    </source>
</evidence>
<dbReference type="Gene3D" id="3.40.50.300">
    <property type="entry name" value="P-loop containing nucleotide triphosphate hydrolases"/>
    <property type="match status" value="1"/>
</dbReference>
<dbReference type="Proteomes" id="UP000001318">
    <property type="component" value="Plasmid pCSL1"/>
</dbReference>
<dbReference type="GeneID" id="29472822"/>
<dbReference type="HOGENOM" id="CLU_060965_1_0_11"/>
<name>B0RJD2_CLASE</name>
<dbReference type="eggNOG" id="COG1192">
    <property type="taxonomic scope" value="Bacteria"/>
</dbReference>